<dbReference type="STRING" id="37653.A0A0L8FNU6"/>
<dbReference type="InterPro" id="IPR024445">
    <property type="entry name" value="Tnp_ISXO2-like"/>
</dbReference>
<dbReference type="PANTHER" id="PTHR47163:SF2">
    <property type="entry name" value="SI:DKEY-17M8.2"/>
    <property type="match status" value="1"/>
</dbReference>
<accession>A0A0L8FNU6</accession>
<dbReference type="PANTHER" id="PTHR47163">
    <property type="entry name" value="DDE_TNP_IS1595 DOMAIN-CONTAINING PROTEIN"/>
    <property type="match status" value="1"/>
</dbReference>
<organism evidence="2">
    <name type="scientific">Octopus bimaculoides</name>
    <name type="common">California two-spotted octopus</name>
    <dbReference type="NCBI Taxonomy" id="37653"/>
    <lineage>
        <taxon>Eukaryota</taxon>
        <taxon>Metazoa</taxon>
        <taxon>Spiralia</taxon>
        <taxon>Lophotrochozoa</taxon>
        <taxon>Mollusca</taxon>
        <taxon>Cephalopoda</taxon>
        <taxon>Coleoidea</taxon>
        <taxon>Octopodiformes</taxon>
        <taxon>Octopoda</taxon>
        <taxon>Incirrata</taxon>
        <taxon>Octopodidae</taxon>
        <taxon>Octopus</taxon>
    </lineage>
</organism>
<protein>
    <recommendedName>
        <fullName evidence="1">ISXO2-like transposase domain-containing protein</fullName>
    </recommendedName>
</protein>
<dbReference type="OrthoDB" id="6146223at2759"/>
<evidence type="ECO:0000313" key="2">
    <source>
        <dbReference type="EMBL" id="KOF66308.1"/>
    </source>
</evidence>
<reference evidence="2" key="1">
    <citation type="submission" date="2015-07" db="EMBL/GenBank/DDBJ databases">
        <title>MeaNS - Measles Nucleotide Surveillance Program.</title>
        <authorList>
            <person name="Tran T."/>
            <person name="Druce J."/>
        </authorList>
    </citation>
    <scope>NUCLEOTIDE SEQUENCE</scope>
    <source>
        <strain evidence="2">UCB-OBI-ISO-001</strain>
        <tissue evidence="2">Gonad</tissue>
    </source>
</reference>
<evidence type="ECO:0000259" key="1">
    <source>
        <dbReference type="SMART" id="SM01126"/>
    </source>
</evidence>
<dbReference type="AlphaFoldDB" id="A0A0L8FNU6"/>
<gene>
    <name evidence="2" type="ORF">OCBIM_22012882mg</name>
</gene>
<dbReference type="SMART" id="SM01126">
    <property type="entry name" value="DDE_Tnp_IS1595"/>
    <property type="match status" value="1"/>
</dbReference>
<dbReference type="InterPro" id="IPR053164">
    <property type="entry name" value="IS1016-like_transposase"/>
</dbReference>
<proteinExistence type="predicted"/>
<dbReference type="EMBL" id="KQ428261">
    <property type="protein sequence ID" value="KOF66308.1"/>
    <property type="molecule type" value="Genomic_DNA"/>
</dbReference>
<feature type="non-terminal residue" evidence="2">
    <location>
        <position position="1"/>
    </location>
</feature>
<name>A0A0L8FNU6_OCTBM</name>
<feature type="domain" description="ISXO2-like transposase" evidence="1">
    <location>
        <begin position="19"/>
        <end position="146"/>
    </location>
</feature>
<sequence>WFQYFRNICSNWLLKNNLQIGGPGVIIQIDESLVINQKYNVGRAVKQRWIFGGIDSDTKKDDRKSETLLPLIQKYILAGSIIHSYEWAVYGIPGVSGISLLPNNYTHVRDPETSAHTNLGENMWKNCKCNFKNCESHLDEFMWRMMNPDAFKLLFVHTGQWYNPNI</sequence>